<evidence type="ECO:0000313" key="3">
    <source>
        <dbReference type="Proteomes" id="UP000314294"/>
    </source>
</evidence>
<sequence>MVLAAPRWNMTTSSSTSAASHGSAPPPTATLFSIRARRGMTWGKLVLDSGQLSGGRSTETIKVMSCSPPLTWGSSSALMTAVKPNMSPVVVLSSAAIWMSLCSRPARSSVEPVQPRSCTASAVAMVWNLRTRSSLNRRPCGNVSNSIPELTPIILCSSGVTSRILASW</sequence>
<feature type="region of interest" description="Disordered" evidence="1">
    <location>
        <begin position="1"/>
        <end position="29"/>
    </location>
</feature>
<evidence type="ECO:0000313" key="2">
    <source>
        <dbReference type="EMBL" id="TNN71721.1"/>
    </source>
</evidence>
<gene>
    <name evidence="2" type="ORF">EYF80_018072</name>
</gene>
<keyword evidence="3" id="KW-1185">Reference proteome</keyword>
<accession>A0A4Z2I1N0</accession>
<proteinExistence type="predicted"/>
<protein>
    <submittedName>
        <fullName evidence="2">Uncharacterized protein</fullName>
    </submittedName>
</protein>
<organism evidence="2 3">
    <name type="scientific">Liparis tanakae</name>
    <name type="common">Tanaka's snailfish</name>
    <dbReference type="NCBI Taxonomy" id="230148"/>
    <lineage>
        <taxon>Eukaryota</taxon>
        <taxon>Metazoa</taxon>
        <taxon>Chordata</taxon>
        <taxon>Craniata</taxon>
        <taxon>Vertebrata</taxon>
        <taxon>Euteleostomi</taxon>
        <taxon>Actinopterygii</taxon>
        <taxon>Neopterygii</taxon>
        <taxon>Teleostei</taxon>
        <taxon>Neoteleostei</taxon>
        <taxon>Acanthomorphata</taxon>
        <taxon>Eupercaria</taxon>
        <taxon>Perciformes</taxon>
        <taxon>Cottioidei</taxon>
        <taxon>Cottales</taxon>
        <taxon>Liparidae</taxon>
        <taxon>Liparis</taxon>
    </lineage>
</organism>
<evidence type="ECO:0000256" key="1">
    <source>
        <dbReference type="SAM" id="MobiDB-lite"/>
    </source>
</evidence>
<reference evidence="2 3" key="1">
    <citation type="submission" date="2019-03" db="EMBL/GenBank/DDBJ databases">
        <title>First draft genome of Liparis tanakae, snailfish: a comprehensive survey of snailfish specific genes.</title>
        <authorList>
            <person name="Kim W."/>
            <person name="Song I."/>
            <person name="Jeong J.-H."/>
            <person name="Kim D."/>
            <person name="Kim S."/>
            <person name="Ryu S."/>
            <person name="Song J.Y."/>
            <person name="Lee S.K."/>
        </authorList>
    </citation>
    <scope>NUCLEOTIDE SEQUENCE [LARGE SCALE GENOMIC DNA]</scope>
    <source>
        <tissue evidence="2">Muscle</tissue>
    </source>
</reference>
<name>A0A4Z2I1N0_9TELE</name>
<comment type="caution">
    <text evidence="2">The sequence shown here is derived from an EMBL/GenBank/DDBJ whole genome shotgun (WGS) entry which is preliminary data.</text>
</comment>
<dbReference type="AlphaFoldDB" id="A0A4Z2I1N0"/>
<feature type="compositionally biased region" description="Low complexity" evidence="1">
    <location>
        <begin position="11"/>
        <end position="23"/>
    </location>
</feature>
<dbReference type="Proteomes" id="UP000314294">
    <property type="component" value="Unassembled WGS sequence"/>
</dbReference>
<dbReference type="EMBL" id="SRLO01000146">
    <property type="protein sequence ID" value="TNN71721.1"/>
    <property type="molecule type" value="Genomic_DNA"/>
</dbReference>